<accession>A0ABT6XI47</accession>
<comment type="caution">
    <text evidence="1">The sequence shown here is derived from an EMBL/GenBank/DDBJ whole genome shotgun (WGS) entry which is preliminary data.</text>
</comment>
<evidence type="ECO:0000313" key="1">
    <source>
        <dbReference type="EMBL" id="MDI9239450.1"/>
    </source>
</evidence>
<dbReference type="EMBL" id="JASGBI010000001">
    <property type="protein sequence ID" value="MDI9239450.1"/>
    <property type="molecule type" value="Genomic_DNA"/>
</dbReference>
<dbReference type="Proteomes" id="UP001321580">
    <property type="component" value="Unassembled WGS sequence"/>
</dbReference>
<keyword evidence="2" id="KW-1185">Reference proteome</keyword>
<dbReference type="RefSeq" id="WP_283212835.1">
    <property type="nucleotide sequence ID" value="NZ_JASGBI010000001.1"/>
</dbReference>
<evidence type="ECO:0000313" key="2">
    <source>
        <dbReference type="Proteomes" id="UP001321580"/>
    </source>
</evidence>
<reference evidence="1 2" key="1">
    <citation type="submission" date="2023-05" db="EMBL/GenBank/DDBJ databases">
        <title>Lysobacter sp. strain LF1 Genome sequencing and assembly.</title>
        <authorList>
            <person name="Jung Y."/>
        </authorList>
    </citation>
    <scope>NUCLEOTIDE SEQUENCE [LARGE SCALE GENOMIC DNA]</scope>
    <source>
        <strain evidence="1 2">LF1</strain>
    </source>
</reference>
<organism evidence="1 2">
    <name type="scientific">Lysobacter stagni</name>
    <dbReference type="NCBI Taxonomy" id="3045172"/>
    <lineage>
        <taxon>Bacteria</taxon>
        <taxon>Pseudomonadati</taxon>
        <taxon>Pseudomonadota</taxon>
        <taxon>Gammaproteobacteria</taxon>
        <taxon>Lysobacterales</taxon>
        <taxon>Lysobacteraceae</taxon>
        <taxon>Lysobacter</taxon>
    </lineage>
</organism>
<protein>
    <recommendedName>
        <fullName evidence="3">Ribbon-helix-helix protein, CopG family</fullName>
    </recommendedName>
</protein>
<sequence length="67" mass="7089">MSRPEARAKAAERRRTGIKNGGGRIVQIALRIDGAQALAALQERTGKGPSAIIEELLIKAGAKRPIS</sequence>
<evidence type="ECO:0008006" key="3">
    <source>
        <dbReference type="Google" id="ProtNLM"/>
    </source>
</evidence>
<proteinExistence type="predicted"/>
<name>A0ABT6XI47_9GAMM</name>
<gene>
    <name evidence="1" type="ORF">QLQ15_11100</name>
</gene>